<dbReference type="InterPro" id="IPR011604">
    <property type="entry name" value="PDDEXK-like_dom_sf"/>
</dbReference>
<reference evidence="2 3" key="1">
    <citation type="submission" date="2019-03" db="EMBL/GenBank/DDBJ databases">
        <title>The genome sequence of Nitrosococcus wardiae strain D1FHST reveals the archetypal metabolic capacity of ammonia-oxidizing Gammaproteobacteria.</title>
        <authorList>
            <person name="Wang L."/>
            <person name="Lim C.K."/>
            <person name="Hanson T.E."/>
            <person name="Dang H."/>
            <person name="Klotz M.G."/>
        </authorList>
    </citation>
    <scope>NUCLEOTIDE SEQUENCE [LARGE SCALE GENOMIC DNA]</scope>
    <source>
        <strain evidence="2 3">D1FHS</strain>
    </source>
</reference>
<keyword evidence="2" id="KW-0540">Nuclease</keyword>
<dbReference type="NCBIfam" id="TIGR03033">
    <property type="entry name" value="phage_rel_nuc"/>
    <property type="match status" value="1"/>
</dbReference>
<dbReference type="KEGG" id="nwr:E3U44_10675"/>
<dbReference type="RefSeq" id="WP_134358147.1">
    <property type="nucleotide sequence ID" value="NZ_CP038033.1"/>
</dbReference>
<dbReference type="AlphaFoldDB" id="A0A4P7BXN5"/>
<dbReference type="InterPro" id="IPR017482">
    <property type="entry name" value="Lambda-type_endonuclease"/>
</dbReference>
<sequence>MLTEQQLTEREKGLGGSDAPIVAGLSSWKQPLQLYYEKTGQVDFGDVEGEHIDFGNLLEEVIAQEAARRLEVKVRRVNRTRRHKEFPFMVANIDRDVAGQPWIMECKNAGFKSAEWGPEGSDEVPESYLIQCTHYLAVTGAELCKLAALFSGNHLRIYNIPRDPGLIDSLIAIEAAFWDCVKEGVPPDLDYEHPTTGQLLSKLYPGTTGEIIELPEPALHWHQVASQSAELEKQYKTAKEVAQNHLRALMGEASIALLPDGSGYTRKEIKRKGYTVAPASYMDFRYTKRPKGVEK</sequence>
<dbReference type="InterPro" id="IPR011335">
    <property type="entry name" value="Restrct_endonuc-II-like"/>
</dbReference>
<organism evidence="2 3">
    <name type="scientific">Nitrosococcus wardiae</name>
    <dbReference type="NCBI Taxonomy" id="1814290"/>
    <lineage>
        <taxon>Bacteria</taxon>
        <taxon>Pseudomonadati</taxon>
        <taxon>Pseudomonadota</taxon>
        <taxon>Gammaproteobacteria</taxon>
        <taxon>Chromatiales</taxon>
        <taxon>Chromatiaceae</taxon>
        <taxon>Nitrosococcus</taxon>
    </lineage>
</organism>
<dbReference type="GO" id="GO:0004519">
    <property type="term" value="F:endonuclease activity"/>
    <property type="evidence" value="ECO:0007669"/>
    <property type="project" value="UniProtKB-KW"/>
</dbReference>
<protein>
    <submittedName>
        <fullName evidence="2">Endonuclease</fullName>
    </submittedName>
</protein>
<dbReference type="EMBL" id="CP038033">
    <property type="protein sequence ID" value="QBQ54928.1"/>
    <property type="molecule type" value="Genomic_DNA"/>
</dbReference>
<name>A0A4P7BXN5_9GAMM</name>
<dbReference type="Pfam" id="PF09588">
    <property type="entry name" value="YqaJ"/>
    <property type="match status" value="1"/>
</dbReference>
<keyword evidence="3" id="KW-1185">Reference proteome</keyword>
<evidence type="ECO:0000313" key="3">
    <source>
        <dbReference type="Proteomes" id="UP000294325"/>
    </source>
</evidence>
<accession>A0A4P7BXN5</accession>
<feature type="domain" description="YqaJ viral recombinase" evidence="1">
    <location>
        <begin position="9"/>
        <end position="142"/>
    </location>
</feature>
<proteinExistence type="predicted"/>
<gene>
    <name evidence="2" type="ORF">E3U44_10675</name>
</gene>
<keyword evidence="2" id="KW-0378">Hydrolase</keyword>
<dbReference type="SUPFAM" id="SSF52980">
    <property type="entry name" value="Restriction endonuclease-like"/>
    <property type="match status" value="1"/>
</dbReference>
<dbReference type="Gene3D" id="3.90.320.10">
    <property type="match status" value="1"/>
</dbReference>
<dbReference type="InterPro" id="IPR019080">
    <property type="entry name" value="YqaJ_viral_recombinase"/>
</dbReference>
<dbReference type="OrthoDB" id="46225at2"/>
<evidence type="ECO:0000259" key="1">
    <source>
        <dbReference type="Pfam" id="PF09588"/>
    </source>
</evidence>
<dbReference type="Proteomes" id="UP000294325">
    <property type="component" value="Chromosome"/>
</dbReference>
<keyword evidence="2" id="KW-0255">Endonuclease</keyword>
<evidence type="ECO:0000313" key="2">
    <source>
        <dbReference type="EMBL" id="QBQ54928.1"/>
    </source>
</evidence>